<feature type="region of interest" description="Disordered" evidence="1">
    <location>
        <begin position="165"/>
        <end position="195"/>
    </location>
</feature>
<evidence type="ECO:0000313" key="3">
    <source>
        <dbReference type="Proteomes" id="UP001230504"/>
    </source>
</evidence>
<feature type="compositionally biased region" description="Polar residues" evidence="1">
    <location>
        <begin position="1"/>
        <end position="10"/>
    </location>
</feature>
<comment type="caution">
    <text evidence="2">The sequence shown here is derived from an EMBL/GenBank/DDBJ whole genome shotgun (WGS) entry which is preliminary data.</text>
</comment>
<gene>
    <name evidence="2" type="ORF">LY79DRAFT_681015</name>
</gene>
<dbReference type="GeneID" id="85448793"/>
<name>A0AAD8Q6D5_9PEZI</name>
<reference evidence="2" key="1">
    <citation type="submission" date="2021-06" db="EMBL/GenBank/DDBJ databases">
        <title>Comparative genomics, transcriptomics and evolutionary studies reveal genomic signatures of adaptation to plant cell wall in hemibiotrophic fungi.</title>
        <authorList>
            <consortium name="DOE Joint Genome Institute"/>
            <person name="Baroncelli R."/>
            <person name="Diaz J.F."/>
            <person name="Benocci T."/>
            <person name="Peng M."/>
            <person name="Battaglia E."/>
            <person name="Haridas S."/>
            <person name="Andreopoulos W."/>
            <person name="Labutti K."/>
            <person name="Pangilinan J."/>
            <person name="Floch G.L."/>
            <person name="Makela M.R."/>
            <person name="Henrissat B."/>
            <person name="Grigoriev I.V."/>
            <person name="Crouch J.A."/>
            <person name="De Vries R.P."/>
            <person name="Sukno S.A."/>
            <person name="Thon M.R."/>
        </authorList>
    </citation>
    <scope>NUCLEOTIDE SEQUENCE</scope>
    <source>
        <strain evidence="2">CBS 125086</strain>
    </source>
</reference>
<accession>A0AAD8Q6D5</accession>
<evidence type="ECO:0000313" key="2">
    <source>
        <dbReference type="EMBL" id="KAK1595499.1"/>
    </source>
</evidence>
<dbReference type="EMBL" id="JAHLJV010000015">
    <property type="protein sequence ID" value="KAK1595499.1"/>
    <property type="molecule type" value="Genomic_DNA"/>
</dbReference>
<dbReference type="AlphaFoldDB" id="A0AAD8Q6D5"/>
<organism evidence="2 3">
    <name type="scientific">Colletotrichum navitas</name>
    <dbReference type="NCBI Taxonomy" id="681940"/>
    <lineage>
        <taxon>Eukaryota</taxon>
        <taxon>Fungi</taxon>
        <taxon>Dikarya</taxon>
        <taxon>Ascomycota</taxon>
        <taxon>Pezizomycotina</taxon>
        <taxon>Sordariomycetes</taxon>
        <taxon>Hypocreomycetidae</taxon>
        <taxon>Glomerellales</taxon>
        <taxon>Glomerellaceae</taxon>
        <taxon>Colletotrichum</taxon>
        <taxon>Colletotrichum graminicola species complex</taxon>
    </lineage>
</organism>
<feature type="non-terminal residue" evidence="2">
    <location>
        <position position="1"/>
    </location>
</feature>
<sequence>RSLLFSSPSTGGARPPRSVRSSLLLPGDGRLRQCPPDAVRMAHSLIELEAMYLSMAIINRVHDAPIAMVKCDLEGWCRLGVDGYCLRCSNVQVSGLASGAGYVDFTPAEPQALRASCHIAAGTGTLYYTTVCAMGGYVAVLALLGPASLQAESVITATAAHCGPANGSGSSDRSGSAGVMTKTHSSGSSGSPQSVRRTLQPIFAYVTKDLYTMNLDRSLRPFKVGLSWSNYHVKPFSTTSSKSSISGELSTGLFAIDYIIIFVCFQ</sequence>
<feature type="region of interest" description="Disordered" evidence="1">
    <location>
        <begin position="1"/>
        <end position="20"/>
    </location>
</feature>
<feature type="compositionally biased region" description="Low complexity" evidence="1">
    <location>
        <begin position="167"/>
        <end position="178"/>
    </location>
</feature>
<dbReference type="Proteomes" id="UP001230504">
    <property type="component" value="Unassembled WGS sequence"/>
</dbReference>
<keyword evidence="3" id="KW-1185">Reference proteome</keyword>
<dbReference type="RefSeq" id="XP_060416511.1">
    <property type="nucleotide sequence ID" value="XM_060564553.1"/>
</dbReference>
<evidence type="ECO:0000256" key="1">
    <source>
        <dbReference type="SAM" id="MobiDB-lite"/>
    </source>
</evidence>
<protein>
    <submittedName>
        <fullName evidence="2">Uncharacterized protein</fullName>
    </submittedName>
</protein>
<proteinExistence type="predicted"/>